<keyword evidence="2" id="KW-0808">Transferase</keyword>
<dbReference type="Gene3D" id="3.40.630.30">
    <property type="match status" value="1"/>
</dbReference>
<gene>
    <name evidence="2" type="ORF">XM53_04395</name>
</gene>
<dbReference type="PROSITE" id="PS51186">
    <property type="entry name" value="GNAT"/>
    <property type="match status" value="1"/>
</dbReference>
<dbReference type="RefSeq" id="WP_057790685.1">
    <property type="nucleotide sequence ID" value="NZ_LAXJ01000003.1"/>
</dbReference>
<dbReference type="PANTHER" id="PTHR43792">
    <property type="entry name" value="GNAT FAMILY, PUTATIVE (AFU_ORTHOLOGUE AFUA_3G00765)-RELATED-RELATED"/>
    <property type="match status" value="1"/>
</dbReference>
<dbReference type="GO" id="GO:0016747">
    <property type="term" value="F:acyltransferase activity, transferring groups other than amino-acyl groups"/>
    <property type="evidence" value="ECO:0007669"/>
    <property type="project" value="InterPro"/>
</dbReference>
<reference evidence="2 3" key="1">
    <citation type="submission" date="2015-04" db="EMBL/GenBank/DDBJ databases">
        <title>The draft genome sequence of Roseovarius sp.R12b.</title>
        <authorList>
            <person name="Li G."/>
            <person name="Lai Q."/>
            <person name="Shao Z."/>
            <person name="Yan P."/>
        </authorList>
    </citation>
    <scope>NUCLEOTIDE SEQUENCE [LARGE SCALE GENOMIC DNA]</scope>
    <source>
        <strain evidence="2 3">R12B</strain>
    </source>
</reference>
<name>A0A0T5NY32_9RHOB</name>
<dbReference type="InterPro" id="IPR016181">
    <property type="entry name" value="Acyl_CoA_acyltransferase"/>
</dbReference>
<evidence type="ECO:0000313" key="2">
    <source>
        <dbReference type="EMBL" id="KRS13815.1"/>
    </source>
</evidence>
<feature type="domain" description="N-acetyltransferase" evidence="1">
    <location>
        <begin position="15"/>
        <end position="172"/>
    </location>
</feature>
<organism evidence="2 3">
    <name type="scientific">Roseovarius atlanticus</name>
    <dbReference type="NCBI Taxonomy" id="1641875"/>
    <lineage>
        <taxon>Bacteria</taxon>
        <taxon>Pseudomonadati</taxon>
        <taxon>Pseudomonadota</taxon>
        <taxon>Alphaproteobacteria</taxon>
        <taxon>Rhodobacterales</taxon>
        <taxon>Roseobacteraceae</taxon>
        <taxon>Roseovarius</taxon>
    </lineage>
</organism>
<dbReference type="EMBL" id="LAXJ01000003">
    <property type="protein sequence ID" value="KRS13815.1"/>
    <property type="molecule type" value="Genomic_DNA"/>
</dbReference>
<dbReference type="PANTHER" id="PTHR43792:SF1">
    <property type="entry name" value="N-ACETYLTRANSFERASE DOMAIN-CONTAINING PROTEIN"/>
    <property type="match status" value="1"/>
</dbReference>
<protein>
    <submittedName>
        <fullName evidence="2">Acetyltransferase</fullName>
    </submittedName>
</protein>
<evidence type="ECO:0000313" key="3">
    <source>
        <dbReference type="Proteomes" id="UP000051295"/>
    </source>
</evidence>
<comment type="caution">
    <text evidence="2">The sequence shown here is derived from an EMBL/GenBank/DDBJ whole genome shotgun (WGS) entry which is preliminary data.</text>
</comment>
<dbReference type="Pfam" id="PF13302">
    <property type="entry name" value="Acetyltransf_3"/>
    <property type="match status" value="1"/>
</dbReference>
<dbReference type="SUPFAM" id="SSF55729">
    <property type="entry name" value="Acyl-CoA N-acyltransferases (Nat)"/>
    <property type="match status" value="1"/>
</dbReference>
<dbReference type="Proteomes" id="UP000051295">
    <property type="component" value="Unassembled WGS sequence"/>
</dbReference>
<dbReference type="InterPro" id="IPR000182">
    <property type="entry name" value="GNAT_dom"/>
</dbReference>
<dbReference type="AlphaFoldDB" id="A0A0T5NY32"/>
<proteinExistence type="predicted"/>
<dbReference type="STRING" id="1641875.XM53_04395"/>
<dbReference type="OrthoDB" id="6293260at2"/>
<keyword evidence="3" id="KW-1185">Reference proteome</keyword>
<dbReference type="InterPro" id="IPR051531">
    <property type="entry name" value="N-acetyltransferase"/>
</dbReference>
<dbReference type="PATRIC" id="fig|1641875.4.peg.2891"/>
<evidence type="ECO:0000259" key="1">
    <source>
        <dbReference type="PROSITE" id="PS51186"/>
    </source>
</evidence>
<accession>A0A0T5NY32</accession>
<sequence length="189" mass="21360">MTLRLDIPRIETDRLVLRGPEASDFEPLAGFLLDRDRSWGFGTEKNMSRAWRWFAMSIGHWALHGFGYFTMEWKATGQPCGITGIWAPEGWPEPELGWVVYDGFEGRGIAYEGAERARRWAYQDLGLTTLTSNIVPGNTRSIALAERLGARYEKTYNNVEMGEDYLYRHPGPSELGLDCDADGSPEAYA</sequence>